<dbReference type="NCBIfam" id="TIGR02665">
    <property type="entry name" value="molyb_mobA"/>
    <property type="match status" value="1"/>
</dbReference>
<dbReference type="GO" id="GO:0005737">
    <property type="term" value="C:cytoplasm"/>
    <property type="evidence" value="ECO:0007669"/>
    <property type="project" value="UniProtKB-SubCell"/>
</dbReference>
<evidence type="ECO:0000256" key="6">
    <source>
        <dbReference type="ARBA" id="ARBA00023134"/>
    </source>
</evidence>
<dbReference type="GO" id="GO:0046872">
    <property type="term" value="F:metal ion binding"/>
    <property type="evidence" value="ECO:0007669"/>
    <property type="project" value="UniProtKB-KW"/>
</dbReference>
<comment type="subcellular location">
    <subcellularLocation>
        <location evidence="8">Cytoplasm</location>
    </subcellularLocation>
</comment>
<dbReference type="InterPro" id="IPR013482">
    <property type="entry name" value="Molybde_CF_guanTrfase"/>
</dbReference>
<keyword evidence="3 8" id="KW-0479">Metal-binding</keyword>
<dbReference type="RefSeq" id="WP_025799766.1">
    <property type="nucleotide sequence ID" value="NZ_CP009706.1"/>
</dbReference>
<keyword evidence="2 8" id="KW-0808">Transferase</keyword>
<sequence length="194" mass="22211">MYDIEGVILAGGRASRMGGNDKGLVLLNGKPLYQYVQEALTPQVTRLSINANRNISMYQRSGLSVFPDVLNDYPGPLAGMLSGLQQSHHEWVMFAPCDVPFIPTDIVHHLWTYKADKKAAYIFDGNRAHPTIALLHRSLISPLMNYLERGERKLMIFLEQCEAQRVTYPKEECFINFNTYEECLRCEQKLKEQK</sequence>
<name>A0A097QX32_HAFAL</name>
<dbReference type="OrthoDB" id="9788394at2"/>
<gene>
    <name evidence="8 10" type="primary">mobA</name>
    <name evidence="10" type="ORF">AT03_00440</name>
</gene>
<feature type="binding site" evidence="8">
    <location>
        <position position="22"/>
    </location>
    <ligand>
        <name>GTP</name>
        <dbReference type="ChEBI" id="CHEBI:37565"/>
    </ligand>
</feature>
<feature type="binding site" evidence="8">
    <location>
        <position position="50"/>
    </location>
    <ligand>
        <name>GTP</name>
        <dbReference type="ChEBI" id="CHEBI:37565"/>
    </ligand>
</feature>
<keyword evidence="6 8" id="KW-0342">GTP-binding</keyword>
<dbReference type="eggNOG" id="COG0746">
    <property type="taxonomic scope" value="Bacteria"/>
</dbReference>
<feature type="domain" description="MobA-like NTP transferase" evidence="9">
    <location>
        <begin position="6"/>
        <end position="156"/>
    </location>
</feature>
<dbReference type="EC" id="2.7.7.77" evidence="8"/>
<dbReference type="EMBL" id="CP009706">
    <property type="protein sequence ID" value="AIU71018.1"/>
    <property type="molecule type" value="Genomic_DNA"/>
</dbReference>
<evidence type="ECO:0000256" key="7">
    <source>
        <dbReference type="ARBA" id="ARBA00023150"/>
    </source>
</evidence>
<comment type="catalytic activity">
    <reaction evidence="8">
        <text>Mo-molybdopterin + GTP + H(+) = Mo-molybdopterin guanine dinucleotide + diphosphate</text>
        <dbReference type="Rhea" id="RHEA:34243"/>
        <dbReference type="ChEBI" id="CHEBI:15378"/>
        <dbReference type="ChEBI" id="CHEBI:33019"/>
        <dbReference type="ChEBI" id="CHEBI:37565"/>
        <dbReference type="ChEBI" id="CHEBI:71302"/>
        <dbReference type="ChEBI" id="CHEBI:71310"/>
        <dbReference type="EC" id="2.7.7.77"/>
    </reaction>
</comment>
<dbReference type="PATRIC" id="fig|1453496.5.peg.97"/>
<dbReference type="HOGENOM" id="CLU_055597_5_1_6"/>
<comment type="function">
    <text evidence="8">Transfers a GMP moiety from GTP to Mo-molybdopterin (Mo-MPT) cofactor (Moco or molybdenum cofactor) to form Mo-molybdopterin guanine dinucleotide (Mo-MGD) cofactor.</text>
</comment>
<feature type="binding site" evidence="8">
    <location>
        <position position="98"/>
    </location>
    <ligand>
        <name>Mg(2+)</name>
        <dbReference type="ChEBI" id="CHEBI:18420"/>
    </ligand>
</feature>
<evidence type="ECO:0000256" key="5">
    <source>
        <dbReference type="ARBA" id="ARBA00022842"/>
    </source>
</evidence>
<dbReference type="InterPro" id="IPR025877">
    <property type="entry name" value="MobA-like_NTP_Trfase"/>
</dbReference>
<reference evidence="10 11" key="1">
    <citation type="journal article" date="2014" name="Gut Pathog.">
        <title>Gene clusters of Hafnia alvei strain FB1 important in survival and pathogenesis: a draft genome perspective.</title>
        <authorList>
            <person name="Tan J.Y."/>
            <person name="Yin W.F."/>
            <person name="Chan K.G."/>
        </authorList>
    </citation>
    <scope>NUCLEOTIDE SEQUENCE [LARGE SCALE GENOMIC DNA]</scope>
    <source>
        <strain evidence="10 11">FB1</strain>
    </source>
</reference>
<dbReference type="GO" id="GO:0005525">
    <property type="term" value="F:GTP binding"/>
    <property type="evidence" value="ECO:0007669"/>
    <property type="project" value="UniProtKB-UniRule"/>
</dbReference>
<feature type="binding site" evidence="8">
    <location>
        <position position="68"/>
    </location>
    <ligand>
        <name>GTP</name>
        <dbReference type="ChEBI" id="CHEBI:37565"/>
    </ligand>
</feature>
<keyword evidence="7 8" id="KW-0501">Molybdenum cofactor biosynthesis</keyword>
<dbReference type="HAMAP" id="MF_00316">
    <property type="entry name" value="MobA"/>
    <property type="match status" value="1"/>
</dbReference>
<evidence type="ECO:0000313" key="11">
    <source>
        <dbReference type="Proteomes" id="UP000029986"/>
    </source>
</evidence>
<comment type="subunit">
    <text evidence="8">Monomer.</text>
</comment>
<dbReference type="GO" id="GO:0061603">
    <property type="term" value="F:molybdenum cofactor guanylyltransferase activity"/>
    <property type="evidence" value="ECO:0007669"/>
    <property type="project" value="UniProtKB-EC"/>
</dbReference>
<organism evidence="10 11">
    <name type="scientific">Hafnia alvei FB1</name>
    <dbReference type="NCBI Taxonomy" id="1453496"/>
    <lineage>
        <taxon>Bacteria</taxon>
        <taxon>Pseudomonadati</taxon>
        <taxon>Pseudomonadota</taxon>
        <taxon>Gammaproteobacteria</taxon>
        <taxon>Enterobacterales</taxon>
        <taxon>Hafniaceae</taxon>
        <taxon>Hafnia</taxon>
    </lineage>
</organism>
<comment type="similarity">
    <text evidence="8">Belongs to the MobA family.</text>
</comment>
<evidence type="ECO:0000313" key="10">
    <source>
        <dbReference type="EMBL" id="AIU71018.1"/>
    </source>
</evidence>
<keyword evidence="1 8" id="KW-0963">Cytoplasm</keyword>
<dbReference type="SUPFAM" id="SSF53448">
    <property type="entry name" value="Nucleotide-diphospho-sugar transferases"/>
    <property type="match status" value="1"/>
</dbReference>
<dbReference type="Pfam" id="PF12804">
    <property type="entry name" value="NTP_transf_3"/>
    <property type="match status" value="1"/>
</dbReference>
<keyword evidence="4 8" id="KW-0547">Nucleotide-binding</keyword>
<dbReference type="PANTHER" id="PTHR19136:SF81">
    <property type="entry name" value="MOLYBDENUM COFACTOR GUANYLYLTRANSFERASE"/>
    <property type="match status" value="1"/>
</dbReference>
<evidence type="ECO:0000256" key="4">
    <source>
        <dbReference type="ARBA" id="ARBA00022741"/>
    </source>
</evidence>
<dbReference type="CDD" id="cd02503">
    <property type="entry name" value="MobA"/>
    <property type="match status" value="1"/>
</dbReference>
<dbReference type="KEGG" id="hav:AT03_00440"/>
<evidence type="ECO:0000259" key="9">
    <source>
        <dbReference type="Pfam" id="PF12804"/>
    </source>
</evidence>
<comment type="cofactor">
    <cofactor evidence="8">
        <name>Mg(2+)</name>
        <dbReference type="ChEBI" id="CHEBI:18420"/>
    </cofactor>
</comment>
<dbReference type="InterPro" id="IPR029044">
    <property type="entry name" value="Nucleotide-diphossugar_trans"/>
</dbReference>
<evidence type="ECO:0000256" key="2">
    <source>
        <dbReference type="ARBA" id="ARBA00022679"/>
    </source>
</evidence>
<comment type="domain">
    <text evidence="8">The N-terminal domain determines nucleotide recognition and specific binding, while the C-terminal domain determines the specific binding to the target protein.</text>
</comment>
<accession>A0A097QX32</accession>
<feature type="binding site" evidence="8">
    <location>
        <position position="98"/>
    </location>
    <ligand>
        <name>GTP</name>
        <dbReference type="ChEBI" id="CHEBI:37565"/>
    </ligand>
</feature>
<dbReference type="PANTHER" id="PTHR19136">
    <property type="entry name" value="MOLYBDENUM COFACTOR GUANYLYLTRANSFERASE"/>
    <property type="match status" value="1"/>
</dbReference>
<dbReference type="Gene3D" id="3.90.550.10">
    <property type="entry name" value="Spore Coat Polysaccharide Biosynthesis Protein SpsA, Chain A"/>
    <property type="match status" value="1"/>
</dbReference>
<keyword evidence="11" id="KW-1185">Reference proteome</keyword>
<proteinExistence type="inferred from homology"/>
<keyword evidence="5 8" id="KW-0460">Magnesium</keyword>
<dbReference type="GO" id="GO:1902758">
    <property type="term" value="P:bis(molybdopterin guanine dinucleotide)molybdenum biosynthetic process"/>
    <property type="evidence" value="ECO:0007669"/>
    <property type="project" value="TreeGrafter"/>
</dbReference>
<dbReference type="AlphaFoldDB" id="A0A097QX32"/>
<protein>
    <recommendedName>
        <fullName evidence="8">Molybdenum cofactor guanylyltransferase</fullName>
        <shortName evidence="8">MoCo guanylyltransferase</shortName>
        <ecNumber evidence="8">2.7.7.77</ecNumber>
    </recommendedName>
    <alternativeName>
        <fullName evidence="8">GTP:molybdopterin guanylyltransferase</fullName>
    </alternativeName>
    <alternativeName>
        <fullName evidence="8">Mo-MPT guanylyltransferase</fullName>
    </alternativeName>
    <alternativeName>
        <fullName evidence="8">Molybdopterin guanylyltransferase</fullName>
    </alternativeName>
    <alternativeName>
        <fullName evidence="8">Molybdopterin-guanine dinucleotide synthase</fullName>
        <shortName evidence="8">MGD synthase</shortName>
    </alternativeName>
</protein>
<evidence type="ECO:0000256" key="1">
    <source>
        <dbReference type="ARBA" id="ARBA00022490"/>
    </source>
</evidence>
<dbReference type="Proteomes" id="UP000029986">
    <property type="component" value="Chromosome"/>
</dbReference>
<evidence type="ECO:0000256" key="8">
    <source>
        <dbReference type="HAMAP-Rule" id="MF_00316"/>
    </source>
</evidence>
<feature type="binding site" evidence="8">
    <location>
        <begin position="9"/>
        <end position="11"/>
    </location>
    <ligand>
        <name>GTP</name>
        <dbReference type="ChEBI" id="CHEBI:37565"/>
    </ligand>
</feature>
<evidence type="ECO:0000256" key="3">
    <source>
        <dbReference type="ARBA" id="ARBA00022723"/>
    </source>
</evidence>